<proteinExistence type="predicted"/>
<dbReference type="RefSeq" id="WP_092471896.1">
    <property type="nucleotide sequence ID" value="NZ_FOOX01000009.1"/>
</dbReference>
<dbReference type="EMBL" id="FOOX01000009">
    <property type="protein sequence ID" value="SFG78020.1"/>
    <property type="molecule type" value="Genomic_DNA"/>
</dbReference>
<dbReference type="AlphaFoldDB" id="A0A1I2ULU3"/>
<dbReference type="STRING" id="341036.SAMN05660649_02692"/>
<name>A0A1I2ULU3_9FIRM</name>
<keyword evidence="1" id="KW-0472">Membrane</keyword>
<gene>
    <name evidence="2" type="ORF">SAMN05660649_02692</name>
</gene>
<evidence type="ECO:0000313" key="2">
    <source>
        <dbReference type="EMBL" id="SFG78020.1"/>
    </source>
</evidence>
<accession>A0A1I2ULU3</accession>
<dbReference type="Proteomes" id="UP000199337">
    <property type="component" value="Unassembled WGS sequence"/>
</dbReference>
<sequence>MAKLYELAQEPNQPELTKSLAHSLRNGLLIPVETKFKTLESNIALLQNAMNSDVEKVMTEANEKFAKLEAELVIVKKFFRICSALSLVTVLGIVTTLIVLFTWY</sequence>
<keyword evidence="1" id="KW-0812">Transmembrane</keyword>
<keyword evidence="1" id="KW-1133">Transmembrane helix</keyword>
<dbReference type="OrthoDB" id="1808382at2"/>
<protein>
    <submittedName>
        <fullName evidence="2">Uncharacterized protein</fullName>
    </submittedName>
</protein>
<feature type="transmembrane region" description="Helical" evidence="1">
    <location>
        <begin position="78"/>
        <end position="103"/>
    </location>
</feature>
<organism evidence="2 3">
    <name type="scientific">Desulfotruncus arcticus DSM 17038</name>
    <dbReference type="NCBI Taxonomy" id="1121424"/>
    <lineage>
        <taxon>Bacteria</taxon>
        <taxon>Bacillati</taxon>
        <taxon>Bacillota</taxon>
        <taxon>Clostridia</taxon>
        <taxon>Eubacteriales</taxon>
        <taxon>Desulfallaceae</taxon>
        <taxon>Desulfotruncus</taxon>
    </lineage>
</organism>
<keyword evidence="3" id="KW-1185">Reference proteome</keyword>
<evidence type="ECO:0000313" key="3">
    <source>
        <dbReference type="Proteomes" id="UP000199337"/>
    </source>
</evidence>
<reference evidence="3" key="1">
    <citation type="submission" date="2016-10" db="EMBL/GenBank/DDBJ databases">
        <authorList>
            <person name="Varghese N."/>
            <person name="Submissions S."/>
        </authorList>
    </citation>
    <scope>NUCLEOTIDE SEQUENCE [LARGE SCALE GENOMIC DNA]</scope>
    <source>
        <strain evidence="3">DSM 17038</strain>
    </source>
</reference>
<evidence type="ECO:0000256" key="1">
    <source>
        <dbReference type="SAM" id="Phobius"/>
    </source>
</evidence>